<gene>
    <name evidence="3" type="ORF">F5984_14705</name>
</gene>
<accession>A0A7J5TZ30</accession>
<dbReference type="InterPro" id="IPR041698">
    <property type="entry name" value="Methyltransf_25"/>
</dbReference>
<dbReference type="Gene3D" id="2.20.25.110">
    <property type="entry name" value="S-adenosyl-L-methionine-dependent methyltransferases"/>
    <property type="match status" value="1"/>
</dbReference>
<dbReference type="Gene3D" id="3.40.50.150">
    <property type="entry name" value="Vaccinia Virus protein VP39"/>
    <property type="match status" value="1"/>
</dbReference>
<dbReference type="RefSeq" id="WP_152124985.1">
    <property type="nucleotide sequence ID" value="NZ_WELI01000005.1"/>
</dbReference>
<dbReference type="PANTHER" id="PTHR43861">
    <property type="entry name" value="TRANS-ACONITATE 2-METHYLTRANSFERASE-RELATED"/>
    <property type="match status" value="1"/>
</dbReference>
<evidence type="ECO:0000313" key="3">
    <source>
        <dbReference type="EMBL" id="KAB7730399.1"/>
    </source>
</evidence>
<dbReference type="CDD" id="cd02440">
    <property type="entry name" value="AdoMet_MTases"/>
    <property type="match status" value="1"/>
</dbReference>
<keyword evidence="3" id="KW-0489">Methyltransferase</keyword>
<keyword evidence="4" id="KW-1185">Reference proteome</keyword>
<proteinExistence type="predicted"/>
<evidence type="ECO:0000313" key="4">
    <source>
        <dbReference type="Proteomes" id="UP000488299"/>
    </source>
</evidence>
<protein>
    <submittedName>
        <fullName evidence="3">Methyltransferase domain-containing protein</fullName>
    </submittedName>
</protein>
<dbReference type="EMBL" id="WELI01000005">
    <property type="protein sequence ID" value="KAB7730399.1"/>
    <property type="molecule type" value="Genomic_DNA"/>
</dbReference>
<organism evidence="3 4">
    <name type="scientific">Rudanella paleaurantiibacter</name>
    <dbReference type="NCBI Taxonomy" id="2614655"/>
    <lineage>
        <taxon>Bacteria</taxon>
        <taxon>Pseudomonadati</taxon>
        <taxon>Bacteroidota</taxon>
        <taxon>Cytophagia</taxon>
        <taxon>Cytophagales</taxon>
        <taxon>Cytophagaceae</taxon>
        <taxon>Rudanella</taxon>
    </lineage>
</organism>
<dbReference type="InterPro" id="IPR029063">
    <property type="entry name" value="SAM-dependent_MTases_sf"/>
</dbReference>
<reference evidence="3 4" key="1">
    <citation type="submission" date="2019-10" db="EMBL/GenBank/DDBJ databases">
        <title>Rudanella paleaurantiibacter sp. nov., isolated from sludge.</title>
        <authorList>
            <person name="Xu S.Q."/>
        </authorList>
    </citation>
    <scope>NUCLEOTIDE SEQUENCE [LARGE SCALE GENOMIC DNA]</scope>
    <source>
        <strain evidence="3 4">HX-22-17</strain>
    </source>
</reference>
<comment type="caution">
    <text evidence="3">The sequence shown here is derived from an EMBL/GenBank/DDBJ whole genome shotgun (WGS) entry which is preliminary data.</text>
</comment>
<dbReference type="SUPFAM" id="SSF53335">
    <property type="entry name" value="S-adenosyl-L-methionine-dependent methyltransferases"/>
    <property type="match status" value="1"/>
</dbReference>
<feature type="domain" description="Methyltransferase" evidence="2">
    <location>
        <begin position="44"/>
        <end position="142"/>
    </location>
</feature>
<dbReference type="GO" id="GO:0032259">
    <property type="term" value="P:methylation"/>
    <property type="evidence" value="ECO:0007669"/>
    <property type="project" value="UniProtKB-KW"/>
</dbReference>
<keyword evidence="1 3" id="KW-0808">Transferase</keyword>
<evidence type="ECO:0000256" key="1">
    <source>
        <dbReference type="ARBA" id="ARBA00022679"/>
    </source>
</evidence>
<dbReference type="Pfam" id="PF13649">
    <property type="entry name" value="Methyltransf_25"/>
    <property type="match status" value="1"/>
</dbReference>
<sequence length="255" mass="28597">MSWYQTFFHGLPQQAWQAAQTDEQNQLDLEMIVETLSFGPDDRVLDVFCGYGRHTLPLARMGAQMTAVDISEEYITALKAAAKTEKLDVRAIQADFLTTPALADDTETFDAAYCLGNSFCFFPYPDMLAFLQRIAHLLRPGGRLLVHSSMVAEVVLPDFQERNWMPVGDDMTVLVENQYEPLEGSIHQQLTYLKTHTDGSVESVQRTAVYYVYTLAQLSRLLSQVGLTVEAVYGTVHLEPFMVGDEGAWIVAEKA</sequence>
<name>A0A7J5TZ30_9BACT</name>
<dbReference type="AlphaFoldDB" id="A0A7J5TZ30"/>
<evidence type="ECO:0000259" key="2">
    <source>
        <dbReference type="Pfam" id="PF13649"/>
    </source>
</evidence>
<dbReference type="GO" id="GO:0008168">
    <property type="term" value="F:methyltransferase activity"/>
    <property type="evidence" value="ECO:0007669"/>
    <property type="project" value="UniProtKB-KW"/>
</dbReference>
<dbReference type="Proteomes" id="UP000488299">
    <property type="component" value="Unassembled WGS sequence"/>
</dbReference>